<feature type="coiled-coil region" evidence="1">
    <location>
        <begin position="205"/>
        <end position="260"/>
    </location>
</feature>
<evidence type="ECO:0000256" key="1">
    <source>
        <dbReference type="SAM" id="Coils"/>
    </source>
</evidence>
<protein>
    <submittedName>
        <fullName evidence="2">Uncharacterized protein</fullName>
    </submittedName>
</protein>
<proteinExistence type="predicted"/>
<name>A0A4S9C2Z6_AURPU</name>
<reference evidence="2" key="1">
    <citation type="submission" date="2018-10" db="EMBL/GenBank/DDBJ databases">
        <title>Fifty Aureobasidium pullulans genomes reveal a recombining polyextremotolerant generalist.</title>
        <authorList>
            <person name="Gostincar C."/>
            <person name="Turk M."/>
            <person name="Zajc J."/>
            <person name="Gunde-Cimerman N."/>
        </authorList>
    </citation>
    <scope>NUCLEOTIDE SEQUENCE [LARGE SCALE GENOMIC DNA]</scope>
    <source>
        <strain evidence="2">EXF-10085</strain>
    </source>
</reference>
<gene>
    <name evidence="2" type="ORF">D6D13_09908</name>
</gene>
<accession>A0A4S9C2Z6</accession>
<organism evidence="2">
    <name type="scientific">Aureobasidium pullulans</name>
    <name type="common">Black yeast</name>
    <name type="synonym">Pullularia pullulans</name>
    <dbReference type="NCBI Taxonomy" id="5580"/>
    <lineage>
        <taxon>Eukaryota</taxon>
        <taxon>Fungi</taxon>
        <taxon>Dikarya</taxon>
        <taxon>Ascomycota</taxon>
        <taxon>Pezizomycotina</taxon>
        <taxon>Dothideomycetes</taxon>
        <taxon>Dothideomycetidae</taxon>
        <taxon>Dothideales</taxon>
        <taxon>Saccotheciaceae</taxon>
        <taxon>Aureobasidium</taxon>
    </lineage>
</organism>
<keyword evidence="1" id="KW-0175">Coiled coil</keyword>
<comment type="caution">
    <text evidence="2">The sequence shown here is derived from an EMBL/GenBank/DDBJ whole genome shotgun (WGS) entry which is preliminary data.</text>
</comment>
<sequence>MVFVPGVLVKSCCSFLERAFSKTVSFLDFRPRINPTQQSHVRSCLSDIQSLPIRATLSQLTQSCPNLRLSYVVRARQPTPDVPISRPPHRIAKTSSEFEANRGFWLLSTLFITLLLQLSDLEDPLSANHHHKPSNRESMATAEEEEYEATIKFETAEKDTRTKILDVTKKWQQKDKNHGIDERSDICATVIVRPASTGEESLDYKMLMRERLRSSSRELEESEANFTALMDGVVTLEMDLREAEEKLEKARQKLGKMEEKLNKGWAMQAH</sequence>
<dbReference type="AlphaFoldDB" id="A0A4S9C2Z6"/>
<evidence type="ECO:0000313" key="2">
    <source>
        <dbReference type="EMBL" id="THW99806.1"/>
    </source>
</evidence>
<dbReference type="EMBL" id="QZAS01000068">
    <property type="protein sequence ID" value="THW99806.1"/>
    <property type="molecule type" value="Genomic_DNA"/>
</dbReference>